<organism evidence="2 3">
    <name type="scientific">Phenylobacterium conjunctum</name>
    <dbReference type="NCBI Taxonomy" id="1298959"/>
    <lineage>
        <taxon>Bacteria</taxon>
        <taxon>Pseudomonadati</taxon>
        <taxon>Pseudomonadota</taxon>
        <taxon>Alphaproteobacteria</taxon>
        <taxon>Caulobacterales</taxon>
        <taxon>Caulobacteraceae</taxon>
        <taxon>Phenylobacterium</taxon>
    </lineage>
</organism>
<keyword evidence="1" id="KW-1133">Transmembrane helix</keyword>
<name>A0ABW3T4F7_9CAUL</name>
<evidence type="ECO:0000313" key="2">
    <source>
        <dbReference type="EMBL" id="MFD1191736.1"/>
    </source>
</evidence>
<proteinExistence type="predicted"/>
<accession>A0ABW3T4F7</accession>
<evidence type="ECO:0000313" key="3">
    <source>
        <dbReference type="Proteomes" id="UP001597216"/>
    </source>
</evidence>
<dbReference type="RefSeq" id="WP_374344193.1">
    <property type="nucleotide sequence ID" value="NZ_JBHTLQ010000033.1"/>
</dbReference>
<keyword evidence="1" id="KW-0472">Membrane</keyword>
<sequence length="64" mass="6744">MQKVLGTLFRFMPFLFGIGFVAPVIAQSIQALGGVLPYGVSPVAFGLVAGGAWGAFANWSGRWI</sequence>
<comment type="caution">
    <text evidence="2">The sequence shown here is derived from an EMBL/GenBank/DDBJ whole genome shotgun (WGS) entry which is preliminary data.</text>
</comment>
<dbReference type="EMBL" id="JBHTLQ010000033">
    <property type="protein sequence ID" value="MFD1191736.1"/>
    <property type="molecule type" value="Genomic_DNA"/>
</dbReference>
<reference evidence="3" key="1">
    <citation type="journal article" date="2019" name="Int. J. Syst. Evol. Microbiol.">
        <title>The Global Catalogue of Microorganisms (GCM) 10K type strain sequencing project: providing services to taxonomists for standard genome sequencing and annotation.</title>
        <authorList>
            <consortium name="The Broad Institute Genomics Platform"/>
            <consortium name="The Broad Institute Genome Sequencing Center for Infectious Disease"/>
            <person name="Wu L."/>
            <person name="Ma J."/>
        </authorList>
    </citation>
    <scope>NUCLEOTIDE SEQUENCE [LARGE SCALE GENOMIC DNA]</scope>
    <source>
        <strain evidence="3">CCUG 55074</strain>
    </source>
</reference>
<keyword evidence="3" id="KW-1185">Reference proteome</keyword>
<dbReference type="Proteomes" id="UP001597216">
    <property type="component" value="Unassembled WGS sequence"/>
</dbReference>
<keyword evidence="1" id="KW-0812">Transmembrane</keyword>
<feature type="transmembrane region" description="Helical" evidence="1">
    <location>
        <begin position="36"/>
        <end position="59"/>
    </location>
</feature>
<evidence type="ECO:0000256" key="1">
    <source>
        <dbReference type="SAM" id="Phobius"/>
    </source>
</evidence>
<gene>
    <name evidence="2" type="ORF">ACFQ27_14195</name>
</gene>
<protein>
    <submittedName>
        <fullName evidence="2">Uncharacterized protein</fullName>
    </submittedName>
</protein>